<protein>
    <submittedName>
        <fullName evidence="1">Uncharacterized protein</fullName>
    </submittedName>
</protein>
<accession>A0A7J8YRV2</accession>
<dbReference type="EMBL" id="JABFAA010337424">
    <property type="protein sequence ID" value="MBA0701749.1"/>
    <property type="molecule type" value="Genomic_DNA"/>
</dbReference>
<name>A0A7J8YRV2_GOSAI</name>
<organism evidence="1 2">
    <name type="scientific">Gossypium aridum</name>
    <name type="common">American cotton</name>
    <name type="synonym">Erioxylum aridum</name>
    <dbReference type="NCBI Taxonomy" id="34290"/>
    <lineage>
        <taxon>Eukaryota</taxon>
        <taxon>Viridiplantae</taxon>
        <taxon>Streptophyta</taxon>
        <taxon>Embryophyta</taxon>
        <taxon>Tracheophyta</taxon>
        <taxon>Spermatophyta</taxon>
        <taxon>Magnoliopsida</taxon>
        <taxon>eudicotyledons</taxon>
        <taxon>Gunneridae</taxon>
        <taxon>Pentapetalae</taxon>
        <taxon>rosids</taxon>
        <taxon>malvids</taxon>
        <taxon>Malvales</taxon>
        <taxon>Malvaceae</taxon>
        <taxon>Malvoideae</taxon>
        <taxon>Gossypium</taxon>
    </lineage>
</organism>
<sequence length="88" mass="9659">MTRSSNYSTIIMVICPIYSTSKLTSTYSALSPSIGTLLIVGKVDFAPTVEEYTALLCCPKIQIEKAYSRAGNIPIFLKKLMNIMGMSK</sequence>
<dbReference type="Proteomes" id="UP000593577">
    <property type="component" value="Unassembled WGS sequence"/>
</dbReference>
<gene>
    <name evidence="1" type="ORF">Goari_000005</name>
</gene>
<dbReference type="AlphaFoldDB" id="A0A7J8YRV2"/>
<reference evidence="1 2" key="1">
    <citation type="journal article" date="2019" name="Genome Biol. Evol.">
        <title>Insights into the evolution of the New World diploid cottons (Gossypium, subgenus Houzingenia) based on genome sequencing.</title>
        <authorList>
            <person name="Grover C.E."/>
            <person name="Arick M.A. 2nd"/>
            <person name="Thrash A."/>
            <person name="Conover J.L."/>
            <person name="Sanders W.S."/>
            <person name="Peterson D.G."/>
            <person name="Frelichowski J.E."/>
            <person name="Scheffler J.A."/>
            <person name="Scheffler B.E."/>
            <person name="Wendel J.F."/>
        </authorList>
    </citation>
    <scope>NUCLEOTIDE SEQUENCE [LARGE SCALE GENOMIC DNA]</scope>
    <source>
        <strain evidence="1">185</strain>
        <tissue evidence="1">Leaf</tissue>
    </source>
</reference>
<keyword evidence="2" id="KW-1185">Reference proteome</keyword>
<proteinExistence type="predicted"/>
<evidence type="ECO:0000313" key="2">
    <source>
        <dbReference type="Proteomes" id="UP000593577"/>
    </source>
</evidence>
<evidence type="ECO:0000313" key="1">
    <source>
        <dbReference type="EMBL" id="MBA0701749.1"/>
    </source>
</evidence>
<comment type="caution">
    <text evidence="1">The sequence shown here is derived from an EMBL/GenBank/DDBJ whole genome shotgun (WGS) entry which is preliminary data.</text>
</comment>